<dbReference type="InterPro" id="IPR023188">
    <property type="entry name" value="DPS_DNA-bd_CS"/>
</dbReference>
<dbReference type="PRINTS" id="PR01346">
    <property type="entry name" value="HELNAPAPROT"/>
</dbReference>
<dbReference type="RefSeq" id="WP_086731041.1">
    <property type="nucleotide sequence ID" value="NZ_MUBM01000491.1"/>
</dbReference>
<dbReference type="InterPro" id="IPR009078">
    <property type="entry name" value="Ferritin-like_SF"/>
</dbReference>
<protein>
    <submittedName>
        <fullName evidence="4">DNA starvation/stationary phase protection protein</fullName>
    </submittedName>
</protein>
<dbReference type="Pfam" id="PF00210">
    <property type="entry name" value="Ferritin"/>
    <property type="match status" value="1"/>
</dbReference>
<comment type="caution">
    <text evidence="4">The sequence shown here is derived from an EMBL/GenBank/DDBJ whole genome shotgun (WGS) entry which is preliminary data.</text>
</comment>
<dbReference type="CDD" id="cd01043">
    <property type="entry name" value="DPS"/>
    <property type="match status" value="1"/>
</dbReference>
<dbReference type="InterPro" id="IPR012347">
    <property type="entry name" value="Ferritin-like"/>
</dbReference>
<sequence length="157" mass="16956">MTVITSPLAEENRRVTGAALQGALVDLLDLSLLAKQAHWNVYGQRFRAVHQQLDEVVTAARDYADQVAERAAALGIGPDGRAATVAENSGLPAFDAGWIADGAVVEALVAVFSTLIGRMRARIEETGRSDAVTQDLFISLTAELEKQSWMFQAENCR</sequence>
<dbReference type="Proteomes" id="UP001458415">
    <property type="component" value="Unassembled WGS sequence"/>
</dbReference>
<evidence type="ECO:0000313" key="5">
    <source>
        <dbReference type="Proteomes" id="UP001458415"/>
    </source>
</evidence>
<dbReference type="EMBL" id="JBEPCU010000294">
    <property type="protein sequence ID" value="MER6978923.1"/>
    <property type="molecule type" value="Genomic_DNA"/>
</dbReference>
<comment type="similarity">
    <text evidence="1 2">Belongs to the Dps family.</text>
</comment>
<organism evidence="4 5">
    <name type="scientific">Streptomyces carpinensis</name>
    <dbReference type="NCBI Taxonomy" id="66369"/>
    <lineage>
        <taxon>Bacteria</taxon>
        <taxon>Bacillati</taxon>
        <taxon>Actinomycetota</taxon>
        <taxon>Actinomycetes</taxon>
        <taxon>Kitasatosporales</taxon>
        <taxon>Streptomycetaceae</taxon>
        <taxon>Streptomyces</taxon>
    </lineage>
</organism>
<feature type="domain" description="Ferritin/DPS" evidence="3">
    <location>
        <begin position="18"/>
        <end position="153"/>
    </location>
</feature>
<dbReference type="PIRSF" id="PIRSF005900">
    <property type="entry name" value="Dps"/>
    <property type="match status" value="1"/>
</dbReference>
<proteinExistence type="inferred from homology"/>
<evidence type="ECO:0000259" key="3">
    <source>
        <dbReference type="Pfam" id="PF00210"/>
    </source>
</evidence>
<dbReference type="PANTHER" id="PTHR42932">
    <property type="entry name" value="GENERAL STRESS PROTEIN 20U"/>
    <property type="match status" value="1"/>
</dbReference>
<gene>
    <name evidence="4" type="ORF">ABT317_18445</name>
</gene>
<dbReference type="Gene3D" id="1.20.1260.10">
    <property type="match status" value="1"/>
</dbReference>
<evidence type="ECO:0000313" key="4">
    <source>
        <dbReference type="EMBL" id="MER6978923.1"/>
    </source>
</evidence>
<dbReference type="PROSITE" id="PS00818">
    <property type="entry name" value="DPS_1"/>
    <property type="match status" value="1"/>
</dbReference>
<accession>A0ABV1W416</accession>
<dbReference type="InterPro" id="IPR008331">
    <property type="entry name" value="Ferritin_DPS_dom"/>
</dbReference>
<reference evidence="4 5" key="1">
    <citation type="submission" date="2024-06" db="EMBL/GenBank/DDBJ databases">
        <title>The Natural Products Discovery Center: Release of the First 8490 Sequenced Strains for Exploring Actinobacteria Biosynthetic Diversity.</title>
        <authorList>
            <person name="Kalkreuter E."/>
            <person name="Kautsar S.A."/>
            <person name="Yang D."/>
            <person name="Bader C.D."/>
            <person name="Teijaro C.N."/>
            <person name="Fluegel L."/>
            <person name="Davis C.M."/>
            <person name="Simpson J.R."/>
            <person name="Lauterbach L."/>
            <person name="Steele A.D."/>
            <person name="Gui C."/>
            <person name="Meng S."/>
            <person name="Li G."/>
            <person name="Viehrig K."/>
            <person name="Ye F."/>
            <person name="Su P."/>
            <person name="Kiefer A.F."/>
            <person name="Nichols A."/>
            <person name="Cepeda A.J."/>
            <person name="Yan W."/>
            <person name="Fan B."/>
            <person name="Jiang Y."/>
            <person name="Adhikari A."/>
            <person name="Zheng C.-J."/>
            <person name="Schuster L."/>
            <person name="Cowan T.M."/>
            <person name="Smanski M.J."/>
            <person name="Chevrette M.G."/>
            <person name="De Carvalho L.P.S."/>
            <person name="Shen B."/>
        </authorList>
    </citation>
    <scope>NUCLEOTIDE SEQUENCE [LARGE SCALE GENOMIC DNA]</scope>
    <source>
        <strain evidence="4 5">NPDC000634</strain>
    </source>
</reference>
<keyword evidence="5" id="KW-1185">Reference proteome</keyword>
<dbReference type="SUPFAM" id="SSF47240">
    <property type="entry name" value="Ferritin-like"/>
    <property type="match status" value="1"/>
</dbReference>
<dbReference type="PANTHER" id="PTHR42932:SF2">
    <property type="entry name" value="DNA PROTECTION DURING STARVATION PROTEIN 1"/>
    <property type="match status" value="1"/>
</dbReference>
<dbReference type="InterPro" id="IPR002177">
    <property type="entry name" value="DPS_DNA-bd"/>
</dbReference>
<name>A0ABV1W416_9ACTN</name>
<evidence type="ECO:0000256" key="2">
    <source>
        <dbReference type="RuleBase" id="RU003875"/>
    </source>
</evidence>
<evidence type="ECO:0000256" key="1">
    <source>
        <dbReference type="ARBA" id="ARBA00009497"/>
    </source>
</evidence>